<reference evidence="4" key="1">
    <citation type="submission" date="2017-02" db="EMBL/GenBank/DDBJ databases">
        <authorList>
            <person name="Varghese N."/>
            <person name="Submissions S."/>
        </authorList>
    </citation>
    <scope>NUCLEOTIDE SEQUENCE [LARGE SCALE GENOMIC DNA]</scope>
    <source>
        <strain evidence="4">DSM 15739</strain>
    </source>
</reference>
<dbReference type="AlphaFoldDB" id="A0A1T4NSL4"/>
<dbReference type="InterPro" id="IPR019079">
    <property type="entry name" value="Capsule_synth_CapA"/>
</dbReference>
<dbReference type="EMBL" id="FUWO01000022">
    <property type="protein sequence ID" value="SJZ81688.1"/>
    <property type="molecule type" value="Genomic_DNA"/>
</dbReference>
<dbReference type="Proteomes" id="UP000189941">
    <property type="component" value="Unassembled WGS sequence"/>
</dbReference>
<proteinExistence type="inferred from homology"/>
<dbReference type="InterPro" id="IPR029052">
    <property type="entry name" value="Metallo-depent_PP-like"/>
</dbReference>
<dbReference type="PANTHER" id="PTHR33393">
    <property type="entry name" value="POLYGLUTAMINE SYNTHESIS ACCESSORY PROTEIN RV0574C-RELATED"/>
    <property type="match status" value="1"/>
</dbReference>
<dbReference type="CDD" id="cd07381">
    <property type="entry name" value="MPP_CapA"/>
    <property type="match status" value="1"/>
</dbReference>
<dbReference type="STRING" id="1121925.SAMN02746011_01829"/>
<dbReference type="RefSeq" id="WP_078756514.1">
    <property type="nucleotide sequence ID" value="NZ_FUWO01000022.1"/>
</dbReference>
<evidence type="ECO:0000256" key="1">
    <source>
        <dbReference type="ARBA" id="ARBA00005662"/>
    </source>
</evidence>
<keyword evidence="4" id="KW-1185">Reference proteome</keyword>
<evidence type="ECO:0000313" key="4">
    <source>
        <dbReference type="Proteomes" id="UP000189941"/>
    </source>
</evidence>
<dbReference type="SUPFAM" id="SSF56300">
    <property type="entry name" value="Metallo-dependent phosphatases"/>
    <property type="match status" value="1"/>
</dbReference>
<dbReference type="Pfam" id="PF09587">
    <property type="entry name" value="PGA_cap"/>
    <property type="match status" value="1"/>
</dbReference>
<dbReference type="SMART" id="SM00854">
    <property type="entry name" value="PGA_cap"/>
    <property type="match status" value="1"/>
</dbReference>
<comment type="similarity">
    <text evidence="1">Belongs to the CapA family.</text>
</comment>
<protein>
    <submittedName>
        <fullName evidence="3">Capsule synthesis protein PGA_cap</fullName>
    </submittedName>
</protein>
<name>A0A1T4NSL4_9LACT</name>
<organism evidence="3 4">
    <name type="scientific">Globicatella sulfidifaciens DSM 15739</name>
    <dbReference type="NCBI Taxonomy" id="1121925"/>
    <lineage>
        <taxon>Bacteria</taxon>
        <taxon>Bacillati</taxon>
        <taxon>Bacillota</taxon>
        <taxon>Bacilli</taxon>
        <taxon>Lactobacillales</taxon>
        <taxon>Aerococcaceae</taxon>
        <taxon>Globicatella</taxon>
    </lineage>
</organism>
<accession>A0A1T4NSL4</accession>
<gene>
    <name evidence="3" type="ORF">SAMN02746011_01829</name>
</gene>
<dbReference type="InterPro" id="IPR052169">
    <property type="entry name" value="CW_Biosynth-Accessory"/>
</dbReference>
<dbReference type="Gene3D" id="3.60.21.10">
    <property type="match status" value="1"/>
</dbReference>
<dbReference type="OrthoDB" id="9810906at2"/>
<evidence type="ECO:0000259" key="2">
    <source>
        <dbReference type="SMART" id="SM00854"/>
    </source>
</evidence>
<dbReference type="PANTHER" id="PTHR33393:SF13">
    <property type="entry name" value="PGA BIOSYNTHESIS PROTEIN CAPA"/>
    <property type="match status" value="1"/>
</dbReference>
<feature type="domain" description="Capsule synthesis protein CapA" evidence="2">
    <location>
        <begin position="2"/>
        <end position="231"/>
    </location>
</feature>
<sequence>MKILFLGDLLYDYNTINDDIEKLSEFIKQNEYYTVVNLEAPLKSNEQLKKWINLANSNLVVDVLKKLNVVAVNLANNHILDWGPEGLNNLIKALKNNNITYFGAGMNTDEAQQHKVITLNGKKIGFIGAGWDVEMCVYSKRNKAGVAPLSNKKLSKQIEEMRNEVDYSIVNLHWGYEYELYPLPVHRRLAHNLVDIGADIIIGHHAHIVQAYELYKGRSIFYGLGNFYFGSRRELFNQNKNNRTASIFSRYGLGVCWDVENDLIENIYFCSENSQTIICEPFELEDISDIPMMNYNRFFANNRTSTRKPSLYMGRFNSILNYLKVKKFNSLLYVKKKIKQFINR</sequence>
<evidence type="ECO:0000313" key="3">
    <source>
        <dbReference type="EMBL" id="SJZ81688.1"/>
    </source>
</evidence>